<evidence type="ECO:0000313" key="5">
    <source>
        <dbReference type="EMBL" id="PRY23843.1"/>
    </source>
</evidence>
<dbReference type="Gene3D" id="3.40.50.2300">
    <property type="match status" value="2"/>
</dbReference>
<dbReference type="PANTHER" id="PTHR30146:SF155">
    <property type="entry name" value="ALANINE RACEMASE"/>
    <property type="match status" value="1"/>
</dbReference>
<keyword evidence="2" id="KW-0238">DNA-binding</keyword>
<feature type="domain" description="HTH lacI-type" evidence="4">
    <location>
        <begin position="18"/>
        <end position="72"/>
    </location>
</feature>
<evidence type="ECO:0000313" key="6">
    <source>
        <dbReference type="Proteomes" id="UP000239480"/>
    </source>
</evidence>
<dbReference type="OrthoDB" id="234496at2"/>
<organism evidence="5 6">
    <name type="scientific">Aliiruegeria haliotis</name>
    <dbReference type="NCBI Taxonomy" id="1280846"/>
    <lineage>
        <taxon>Bacteria</taxon>
        <taxon>Pseudomonadati</taxon>
        <taxon>Pseudomonadota</taxon>
        <taxon>Alphaproteobacteria</taxon>
        <taxon>Rhodobacterales</taxon>
        <taxon>Roseobacteraceae</taxon>
        <taxon>Aliiruegeria</taxon>
    </lineage>
</organism>
<dbReference type="Pfam" id="PF13377">
    <property type="entry name" value="Peripla_BP_3"/>
    <property type="match status" value="1"/>
</dbReference>
<protein>
    <submittedName>
        <fullName evidence="5">LacI family transcriptional regulator</fullName>
    </submittedName>
</protein>
<dbReference type="Proteomes" id="UP000239480">
    <property type="component" value="Unassembled WGS sequence"/>
</dbReference>
<comment type="caution">
    <text evidence="5">The sequence shown here is derived from an EMBL/GenBank/DDBJ whole genome shotgun (WGS) entry which is preliminary data.</text>
</comment>
<dbReference type="Gene3D" id="1.10.260.40">
    <property type="entry name" value="lambda repressor-like DNA-binding domains"/>
    <property type="match status" value="1"/>
</dbReference>
<dbReference type="EMBL" id="PVTD01000004">
    <property type="protein sequence ID" value="PRY23843.1"/>
    <property type="molecule type" value="Genomic_DNA"/>
</dbReference>
<dbReference type="CDD" id="cd20010">
    <property type="entry name" value="PBP1_AglR-like"/>
    <property type="match status" value="1"/>
</dbReference>
<reference evidence="5 6" key="1">
    <citation type="submission" date="2018-03" db="EMBL/GenBank/DDBJ databases">
        <title>Genomic Encyclopedia of Archaeal and Bacterial Type Strains, Phase II (KMG-II): from individual species to whole genera.</title>
        <authorList>
            <person name="Goeker M."/>
        </authorList>
    </citation>
    <scope>NUCLEOTIDE SEQUENCE [LARGE SCALE GENOMIC DNA]</scope>
    <source>
        <strain evidence="5 6">DSM 29328</strain>
    </source>
</reference>
<evidence type="ECO:0000256" key="2">
    <source>
        <dbReference type="ARBA" id="ARBA00023125"/>
    </source>
</evidence>
<dbReference type="PANTHER" id="PTHR30146">
    <property type="entry name" value="LACI-RELATED TRANSCRIPTIONAL REPRESSOR"/>
    <property type="match status" value="1"/>
</dbReference>
<dbReference type="InterPro" id="IPR028082">
    <property type="entry name" value="Peripla_BP_I"/>
</dbReference>
<dbReference type="InterPro" id="IPR046335">
    <property type="entry name" value="LacI/GalR-like_sensor"/>
</dbReference>
<evidence type="ECO:0000259" key="4">
    <source>
        <dbReference type="PROSITE" id="PS50932"/>
    </source>
</evidence>
<dbReference type="SUPFAM" id="SSF47413">
    <property type="entry name" value="lambda repressor-like DNA-binding domains"/>
    <property type="match status" value="1"/>
</dbReference>
<keyword evidence="3" id="KW-0804">Transcription</keyword>
<dbReference type="GO" id="GO:0003700">
    <property type="term" value="F:DNA-binding transcription factor activity"/>
    <property type="evidence" value="ECO:0007669"/>
    <property type="project" value="TreeGrafter"/>
</dbReference>
<evidence type="ECO:0000256" key="1">
    <source>
        <dbReference type="ARBA" id="ARBA00023015"/>
    </source>
</evidence>
<dbReference type="RefSeq" id="WP_106205222.1">
    <property type="nucleotide sequence ID" value="NZ_PVTD01000004.1"/>
</dbReference>
<dbReference type="SMART" id="SM00354">
    <property type="entry name" value="HTH_LACI"/>
    <property type="match status" value="1"/>
</dbReference>
<sequence length="369" mass="39867">MAQPAAGKTAGGPRRPRVTISDVAQELGLTKGTVSRALNGYADISESTRNRVLHAAEAMGYRPLSHAQAIRTGKVRSVGLVLQLNQHDGHRPFLQDFLSGISEAASAADWTMTMATASSDEDTQRLLAKLVAEHKADGFILPRTYMVDARAEFLRAEGVPFVLFGRTRKEEGCAWFDVESEAAMEEAVRILHGLGHRRIGFVPGSREYTFSVIRQEGYEAGLRRCGLPFDSDLVGRDALSRASGAEATRALLSLPEPPTAIVFCVDRAAIGAYEPAHLAGLAIGHDLSVISYDGIPEGGLVSPKLSTFSVDMKHAGERLAQLLIRRIEGEAPETLRETVRARFLARGSHGQPALSSADVARRVKSALNY</sequence>
<name>A0A2T0RRX7_9RHOB</name>
<dbReference type="Pfam" id="PF00356">
    <property type="entry name" value="LacI"/>
    <property type="match status" value="1"/>
</dbReference>
<dbReference type="AlphaFoldDB" id="A0A2T0RRX7"/>
<evidence type="ECO:0000256" key="3">
    <source>
        <dbReference type="ARBA" id="ARBA00023163"/>
    </source>
</evidence>
<keyword evidence="1" id="KW-0805">Transcription regulation</keyword>
<proteinExistence type="predicted"/>
<dbReference type="InterPro" id="IPR000843">
    <property type="entry name" value="HTH_LacI"/>
</dbReference>
<gene>
    <name evidence="5" type="ORF">CLV78_104336</name>
</gene>
<dbReference type="PROSITE" id="PS50932">
    <property type="entry name" value="HTH_LACI_2"/>
    <property type="match status" value="1"/>
</dbReference>
<keyword evidence="6" id="KW-1185">Reference proteome</keyword>
<dbReference type="SUPFAM" id="SSF53822">
    <property type="entry name" value="Periplasmic binding protein-like I"/>
    <property type="match status" value="1"/>
</dbReference>
<dbReference type="CDD" id="cd01392">
    <property type="entry name" value="HTH_LacI"/>
    <property type="match status" value="1"/>
</dbReference>
<dbReference type="GO" id="GO:0000976">
    <property type="term" value="F:transcription cis-regulatory region binding"/>
    <property type="evidence" value="ECO:0007669"/>
    <property type="project" value="TreeGrafter"/>
</dbReference>
<accession>A0A2T0RRX7</accession>
<dbReference type="InterPro" id="IPR010982">
    <property type="entry name" value="Lambda_DNA-bd_dom_sf"/>
</dbReference>